<name>A0A178WK54_ARATH</name>
<evidence type="ECO:0000313" key="2">
    <source>
        <dbReference type="EMBL" id="OAP18554.1"/>
    </source>
</evidence>
<evidence type="ECO:0000313" key="3">
    <source>
        <dbReference type="Proteomes" id="UP000078284"/>
    </source>
</evidence>
<feature type="domain" description="F-box" evidence="1">
    <location>
        <begin position="28"/>
        <end position="67"/>
    </location>
</feature>
<dbReference type="InterPro" id="IPR036047">
    <property type="entry name" value="F-box-like_dom_sf"/>
</dbReference>
<dbReference type="Proteomes" id="UP000078284">
    <property type="component" value="Chromosome 1"/>
</dbReference>
<dbReference type="ExpressionAtlas" id="A0A178WK54">
    <property type="expression patterns" value="baseline"/>
</dbReference>
<dbReference type="SUPFAM" id="SSF52047">
    <property type="entry name" value="RNI-like"/>
    <property type="match status" value="1"/>
</dbReference>
<dbReference type="EMBL" id="LUHQ01000001">
    <property type="protein sequence ID" value="OAP18554.1"/>
    <property type="molecule type" value="Genomic_DNA"/>
</dbReference>
<dbReference type="InterPro" id="IPR044997">
    <property type="entry name" value="F-box_plant"/>
</dbReference>
<reference evidence="3" key="1">
    <citation type="journal article" date="2016" name="Proc. Natl. Acad. Sci. U.S.A.">
        <title>Chromosome-level assembly of Arabidopsis thaliana Ler reveals the extent of translocation and inversion polymorphisms.</title>
        <authorList>
            <person name="Zapata L."/>
            <person name="Ding J."/>
            <person name="Willing E.M."/>
            <person name="Hartwig B."/>
            <person name="Bezdan D."/>
            <person name="Jiao W.B."/>
            <person name="Patel V."/>
            <person name="Velikkakam James G."/>
            <person name="Koornneef M."/>
            <person name="Ossowski S."/>
            <person name="Schneeberger K."/>
        </authorList>
    </citation>
    <scope>NUCLEOTIDE SEQUENCE [LARGE SCALE GENOMIC DNA]</scope>
    <source>
        <strain evidence="3">cv. Landsberg erecta</strain>
    </source>
</reference>
<sequence length="286" mass="32993">MADNSATRVRVPSDRNSRREIKGEVDIISSLPDVILQHILFSFQTKYAIRTSVLSKRWRHVCVHHIKKWTEFAMSRNVENMSLDVRFRSNKIPRFYEINSSVKSLSHRKLNVLDLTKSLRLRTLEINSDIRMPGPMQIVAPQIHCLKLRNTQLPCTLVDVSSLTEAEVLDIIIFPVNPSYNADFLHATMLEMLKKLKNVEKLTFSGSYLQNLSVAEKRGVPFPMFKVKALTLEMKHFVISDIERMLQSSPNLKKLPVRAKDNTGKYLYRHFARLESGSMLELKKGV</sequence>
<proteinExistence type="predicted"/>
<protein>
    <recommendedName>
        <fullName evidence="1">F-box domain-containing protein</fullName>
    </recommendedName>
</protein>
<gene>
    <name evidence="2" type="ordered locus">AXX17_At1g51730</name>
</gene>
<dbReference type="InterPro" id="IPR001810">
    <property type="entry name" value="F-box_dom"/>
</dbReference>
<dbReference type="SUPFAM" id="SSF81383">
    <property type="entry name" value="F-box domain"/>
    <property type="match status" value="1"/>
</dbReference>
<dbReference type="AlphaFoldDB" id="A0A178WK54"/>
<dbReference type="InterPro" id="IPR053781">
    <property type="entry name" value="F-box_AtFBL13-like"/>
</dbReference>
<dbReference type="Pfam" id="PF00646">
    <property type="entry name" value="F-box"/>
    <property type="match status" value="1"/>
</dbReference>
<dbReference type="Gene3D" id="1.20.1280.50">
    <property type="match status" value="1"/>
</dbReference>
<evidence type="ECO:0000259" key="1">
    <source>
        <dbReference type="Pfam" id="PF00646"/>
    </source>
</evidence>
<dbReference type="CDD" id="cd22160">
    <property type="entry name" value="F-box_AtFBL13-like"/>
    <property type="match status" value="1"/>
</dbReference>
<accession>A0A178WK54</accession>
<organism evidence="2 3">
    <name type="scientific">Arabidopsis thaliana</name>
    <name type="common">Mouse-ear cress</name>
    <dbReference type="NCBI Taxonomy" id="3702"/>
    <lineage>
        <taxon>Eukaryota</taxon>
        <taxon>Viridiplantae</taxon>
        <taxon>Streptophyta</taxon>
        <taxon>Embryophyta</taxon>
        <taxon>Tracheophyta</taxon>
        <taxon>Spermatophyta</taxon>
        <taxon>Magnoliopsida</taxon>
        <taxon>eudicotyledons</taxon>
        <taxon>Gunneridae</taxon>
        <taxon>Pentapetalae</taxon>
        <taxon>rosids</taxon>
        <taxon>malvids</taxon>
        <taxon>Brassicales</taxon>
        <taxon>Brassicaceae</taxon>
        <taxon>Camelineae</taxon>
        <taxon>Arabidopsis</taxon>
    </lineage>
</organism>
<dbReference type="PANTHER" id="PTHR32153">
    <property type="entry name" value="OJ000223_09.16 PROTEIN"/>
    <property type="match status" value="1"/>
</dbReference>
<comment type="caution">
    <text evidence="2">The sequence shown here is derived from an EMBL/GenBank/DDBJ whole genome shotgun (WGS) entry which is preliminary data.</text>
</comment>